<name>X6MKE0_RETFI</name>
<keyword evidence="2" id="KW-1185">Reference proteome</keyword>
<dbReference type="Proteomes" id="UP000023152">
    <property type="component" value="Unassembled WGS sequence"/>
</dbReference>
<feature type="non-terminal residue" evidence="1">
    <location>
        <position position="1"/>
    </location>
</feature>
<evidence type="ECO:0000313" key="2">
    <source>
        <dbReference type="Proteomes" id="UP000023152"/>
    </source>
</evidence>
<sequence>LFVSKIETTSTYITENCQTKFGTTSTSLQKGGKNPADVEKYMMQCFGIILYEHCDNIFQKIRNSNVVSKKSYIIINIDVVFLTLHKLFTSDTWEVGHLIVQVFEDFQMENMLFFVLCTFCIIEDVVLLLMDTNKSSLQLQKTLNVAT</sequence>
<evidence type="ECO:0000313" key="1">
    <source>
        <dbReference type="EMBL" id="ETO14473.1"/>
    </source>
</evidence>
<comment type="caution">
    <text evidence="1">The sequence shown here is derived from an EMBL/GenBank/DDBJ whole genome shotgun (WGS) entry which is preliminary data.</text>
</comment>
<dbReference type="EMBL" id="ASPP01020013">
    <property type="protein sequence ID" value="ETO14473.1"/>
    <property type="molecule type" value="Genomic_DNA"/>
</dbReference>
<gene>
    <name evidence="1" type="ORF">RFI_22894</name>
</gene>
<dbReference type="AlphaFoldDB" id="X6MKE0"/>
<protein>
    <submittedName>
        <fullName evidence="1">Uncharacterized protein</fullName>
    </submittedName>
</protein>
<proteinExistence type="predicted"/>
<reference evidence="1 2" key="1">
    <citation type="journal article" date="2013" name="Curr. Biol.">
        <title>The Genome of the Foraminiferan Reticulomyxa filosa.</title>
        <authorList>
            <person name="Glockner G."/>
            <person name="Hulsmann N."/>
            <person name="Schleicher M."/>
            <person name="Noegel A.A."/>
            <person name="Eichinger L."/>
            <person name="Gallinger C."/>
            <person name="Pawlowski J."/>
            <person name="Sierra R."/>
            <person name="Euteneuer U."/>
            <person name="Pillet L."/>
            <person name="Moustafa A."/>
            <person name="Platzer M."/>
            <person name="Groth M."/>
            <person name="Szafranski K."/>
            <person name="Schliwa M."/>
        </authorList>
    </citation>
    <scope>NUCLEOTIDE SEQUENCE [LARGE SCALE GENOMIC DNA]</scope>
</reference>
<accession>X6MKE0</accession>
<organism evidence="1 2">
    <name type="scientific">Reticulomyxa filosa</name>
    <dbReference type="NCBI Taxonomy" id="46433"/>
    <lineage>
        <taxon>Eukaryota</taxon>
        <taxon>Sar</taxon>
        <taxon>Rhizaria</taxon>
        <taxon>Retaria</taxon>
        <taxon>Foraminifera</taxon>
        <taxon>Monothalamids</taxon>
        <taxon>Reticulomyxidae</taxon>
        <taxon>Reticulomyxa</taxon>
    </lineage>
</organism>